<dbReference type="Proteomes" id="UP000230973">
    <property type="component" value="Unassembled WGS sequence"/>
</dbReference>
<evidence type="ECO:0000313" key="3">
    <source>
        <dbReference type="Proteomes" id="UP000230973"/>
    </source>
</evidence>
<accession>A0A2M7Q923</accession>
<comment type="caution">
    <text evidence="2">The sequence shown here is derived from an EMBL/GenBank/DDBJ whole genome shotgun (WGS) entry which is preliminary data.</text>
</comment>
<dbReference type="SUPFAM" id="SSF82171">
    <property type="entry name" value="DPP6 N-terminal domain-like"/>
    <property type="match status" value="1"/>
</dbReference>
<dbReference type="AlphaFoldDB" id="A0A2M7Q923"/>
<proteinExistence type="predicted"/>
<dbReference type="EMBL" id="PFLC01000055">
    <property type="protein sequence ID" value="PIY62045.1"/>
    <property type="molecule type" value="Genomic_DNA"/>
</dbReference>
<organism evidence="2 3">
    <name type="scientific">Candidatus Uhrbacteria bacterium CG_4_10_14_0_8_um_filter_58_22</name>
    <dbReference type="NCBI Taxonomy" id="1975029"/>
    <lineage>
        <taxon>Bacteria</taxon>
        <taxon>Candidatus Uhriibacteriota</taxon>
    </lineage>
</organism>
<gene>
    <name evidence="2" type="ORF">COY93_04225</name>
</gene>
<feature type="domain" description="PEGA" evidence="1">
    <location>
        <begin position="43"/>
        <end position="104"/>
    </location>
</feature>
<evidence type="ECO:0000313" key="2">
    <source>
        <dbReference type="EMBL" id="PIY62045.1"/>
    </source>
</evidence>
<sequence>MNVRRKIVVPILLLTFFASAPLILLYASGYSYNLKRNRLEKSGILKIDTVPDGAIVSLDGKPGRRRTTPVSIGHLMPEQYLVSIDRPGFLPWSKTLTVESGKTTFAKGVVLVAETLPQMVSRTTAKVSALDLNGTTAAYLENDGQWEEIKRFKVETESVLPLARFAVGRYDDVRLSLSDDGQRLLIGGREADGRLSLQVYRTDLTSDPNQLDLQVGPSESRPLVSWSAGGHGLAIANGHELTLLPSEGEIVSVTLDAAPSGIFLAGDAIWLLTEDRGDTGLLTRIGLRDLKPAGQEIPLPHSGMSLVGGNDRYLVLTGNEPDSGLLVDTGRDRISRLPKSDGLAWEHADSTGRLLLWNDFEIHVVNPENGESYLVTRLGTPITGCRWFPLGTMVIFATDRRITAIELDDRDRRNTFILASFESVSSMTVDEQAGVLHFVGAIGSQRGIYERPL</sequence>
<dbReference type="Pfam" id="PF08308">
    <property type="entry name" value="PEGA"/>
    <property type="match status" value="1"/>
</dbReference>
<name>A0A2M7Q923_9BACT</name>
<reference evidence="3" key="1">
    <citation type="submission" date="2017-09" db="EMBL/GenBank/DDBJ databases">
        <title>Depth-based differentiation of microbial function through sediment-hosted aquifers and enrichment of novel symbionts in the deep terrestrial subsurface.</title>
        <authorList>
            <person name="Probst A.J."/>
            <person name="Ladd B."/>
            <person name="Jarett J.K."/>
            <person name="Geller-Mcgrath D.E."/>
            <person name="Sieber C.M.K."/>
            <person name="Emerson J.B."/>
            <person name="Anantharaman K."/>
            <person name="Thomas B.C."/>
            <person name="Malmstrom R."/>
            <person name="Stieglmeier M."/>
            <person name="Klingl A."/>
            <person name="Woyke T."/>
            <person name="Ryan C.M."/>
            <person name="Banfield J.F."/>
        </authorList>
    </citation>
    <scope>NUCLEOTIDE SEQUENCE [LARGE SCALE GENOMIC DNA]</scope>
</reference>
<protein>
    <recommendedName>
        <fullName evidence="1">PEGA domain-containing protein</fullName>
    </recommendedName>
</protein>
<dbReference type="InterPro" id="IPR013229">
    <property type="entry name" value="PEGA"/>
</dbReference>
<evidence type="ECO:0000259" key="1">
    <source>
        <dbReference type="Pfam" id="PF08308"/>
    </source>
</evidence>